<gene>
    <name evidence="1" type="ORF">DJ017_17465</name>
</gene>
<protein>
    <submittedName>
        <fullName evidence="1">Uncharacterized protein</fullName>
    </submittedName>
</protein>
<organism evidence="1 2">
    <name type="scientific">Phenylobacterium soli</name>
    <dbReference type="NCBI Taxonomy" id="2170551"/>
    <lineage>
        <taxon>Bacteria</taxon>
        <taxon>Pseudomonadati</taxon>
        <taxon>Pseudomonadota</taxon>
        <taxon>Alphaproteobacteria</taxon>
        <taxon>Caulobacterales</taxon>
        <taxon>Caulobacteraceae</taxon>
        <taxon>Phenylobacterium</taxon>
    </lineage>
</organism>
<accession>A0A328ADZ6</accession>
<sequence>MMKLCVSRELIISAPGRWEAQYRDTKDPKKQAITDRLRELDTSTATAAEVRQIIGNGSWSFFRCDECDQEVERAVRFTAEYSDHSTTLCPSCLRAAAALATAILP</sequence>
<proteinExistence type="predicted"/>
<dbReference type="Proteomes" id="UP000249254">
    <property type="component" value="Unassembled WGS sequence"/>
</dbReference>
<keyword evidence="2" id="KW-1185">Reference proteome</keyword>
<evidence type="ECO:0000313" key="1">
    <source>
        <dbReference type="EMBL" id="RAK51624.1"/>
    </source>
</evidence>
<reference evidence="2" key="1">
    <citation type="submission" date="2018-05" db="EMBL/GenBank/DDBJ databases">
        <authorList>
            <person name="Li X."/>
        </authorList>
    </citation>
    <scope>NUCLEOTIDE SEQUENCE [LARGE SCALE GENOMIC DNA]</scope>
    <source>
        <strain evidence="2">LX32</strain>
    </source>
</reference>
<dbReference type="RefSeq" id="WP_111530186.1">
    <property type="nucleotide sequence ID" value="NZ_QFYQ01000002.1"/>
</dbReference>
<evidence type="ECO:0000313" key="2">
    <source>
        <dbReference type="Proteomes" id="UP000249254"/>
    </source>
</evidence>
<dbReference type="OrthoDB" id="9956358at2"/>
<name>A0A328ADZ6_9CAUL</name>
<comment type="caution">
    <text evidence="1">The sequence shown here is derived from an EMBL/GenBank/DDBJ whole genome shotgun (WGS) entry which is preliminary data.</text>
</comment>
<dbReference type="EMBL" id="QFYQ01000002">
    <property type="protein sequence ID" value="RAK51624.1"/>
    <property type="molecule type" value="Genomic_DNA"/>
</dbReference>
<dbReference type="AlphaFoldDB" id="A0A328ADZ6"/>